<proteinExistence type="predicted"/>
<evidence type="ECO:0000313" key="1">
    <source>
        <dbReference type="EMBL" id="OGY98983.1"/>
    </source>
</evidence>
<comment type="caution">
    <text evidence="1">The sequence shown here is derived from an EMBL/GenBank/DDBJ whole genome shotgun (WGS) entry which is preliminary data.</text>
</comment>
<dbReference type="AlphaFoldDB" id="A0A1G2CC55"/>
<dbReference type="EMBL" id="MHLA01000025">
    <property type="protein sequence ID" value="OGY98983.1"/>
    <property type="molecule type" value="Genomic_DNA"/>
</dbReference>
<evidence type="ECO:0000313" key="2">
    <source>
        <dbReference type="Proteomes" id="UP000178880"/>
    </source>
</evidence>
<gene>
    <name evidence="1" type="ORF">A2945_04025</name>
</gene>
<reference evidence="1 2" key="1">
    <citation type="journal article" date="2016" name="Nat. Commun.">
        <title>Thousands of microbial genomes shed light on interconnected biogeochemical processes in an aquifer system.</title>
        <authorList>
            <person name="Anantharaman K."/>
            <person name="Brown C.T."/>
            <person name="Hug L.A."/>
            <person name="Sharon I."/>
            <person name="Castelle C.J."/>
            <person name="Probst A.J."/>
            <person name="Thomas B.C."/>
            <person name="Singh A."/>
            <person name="Wilkins M.J."/>
            <person name="Karaoz U."/>
            <person name="Brodie E.L."/>
            <person name="Williams K.H."/>
            <person name="Hubbard S.S."/>
            <person name="Banfield J.F."/>
        </authorList>
    </citation>
    <scope>NUCLEOTIDE SEQUENCE [LARGE SCALE GENOMIC DNA]</scope>
</reference>
<protein>
    <submittedName>
        <fullName evidence="1">Uncharacterized protein</fullName>
    </submittedName>
</protein>
<accession>A0A1G2CC55</accession>
<organism evidence="1 2">
    <name type="scientific">Candidatus Liptonbacteria bacterium RIFCSPLOWO2_01_FULL_52_25</name>
    <dbReference type="NCBI Taxonomy" id="1798650"/>
    <lineage>
        <taxon>Bacteria</taxon>
        <taxon>Candidatus Liptoniibacteriota</taxon>
    </lineage>
</organism>
<dbReference type="Proteomes" id="UP000178880">
    <property type="component" value="Unassembled WGS sequence"/>
</dbReference>
<name>A0A1G2CC55_9BACT</name>
<sequence length="178" mass="20844">MVIDDICPQRKDIPRVVNLDKNLPREVVAHANQCDCCFFWLTNHLARNEAYFSTRRHLETRCQKIPRVTFRHLLLAAADSMRKAGGEIDKRDVKTMLYTALNEVDAEEIDSRELIAHMDSCTLCQLYFEDLYAQVLRYQERYEMLVYFEETIRPVAVDKGEEIIIDKLFVGNLSQKPN</sequence>